<reference evidence="10 11" key="2">
    <citation type="submission" date="2019-01" db="EMBL/GenBank/DDBJ databases">
        <title>A chromosome length genome reference of the Java medaka (oryzias javanicus).</title>
        <authorList>
            <person name="Herpin A."/>
            <person name="Takehana Y."/>
            <person name="Naruse K."/>
            <person name="Ansai S."/>
            <person name="Kawaguchi M."/>
        </authorList>
    </citation>
    <scope>NUCLEOTIDE SEQUENCE [LARGE SCALE GENOMIC DNA]</scope>
    <source>
        <strain evidence="10">RS831</strain>
        <tissue evidence="10">Whole body</tissue>
    </source>
</reference>
<sequence>MSATREELKQNHFLTLVSAGKQLLHKREYRRAQSSFTAILDLKPDDKECLIGRSNCYLNTGQLQNALRDAELSLKNDKSFPEGVYQKAKALFYMGEFEFSLVFYHRGQRIRSQMQCFTLGIKKAQEAVKNAVGDPSPVKLKIGGDLSFLENEEARLRPISVVENLMEEEKNDAPKPPRNDKTAKHLMGDFYDLKKFLEDAIKDEDLMKEKTKSGEQVQDLIEGCLTSIETYIEICNQENIVAPLEKKLQQVKHPTTSKFEQFPLKILREIDAALESGNAEDGLKKAKGALKFVQRRSKMEFPHKKLLLGSLHGSIGNALLYRGELDKALEHHQTELDLAEQCKLPEAKSRALDNLGQTYAQRGNFAEAIEIWKKRIPLVRSGLEKVWLFHEIGCFYLKLHHYEEAKEYAVFSVAEAAEVPDVKWKMNANVLMAQSEFQARLQDDDSALNAIQKALKEAKQHIRHVTCLRPAPRCHCIQRDNNVVSTAAAPPASRVHGGV</sequence>
<keyword evidence="5" id="KW-0206">Cytoskeleton</keyword>
<dbReference type="FunFam" id="1.25.40.10:FF:000795">
    <property type="entry name" value="Tetratricopeptide repeat protein 25"/>
    <property type="match status" value="1"/>
</dbReference>
<evidence type="ECO:0000313" key="11">
    <source>
        <dbReference type="Proteomes" id="UP000283210"/>
    </source>
</evidence>
<keyword evidence="3" id="KW-0677">Repeat</keyword>
<dbReference type="AlphaFoldDB" id="A0A437D4X1"/>
<dbReference type="InterPro" id="IPR040111">
    <property type="entry name" value="ODAD4"/>
</dbReference>
<accession>A0A437D4X1</accession>
<evidence type="ECO:0000256" key="1">
    <source>
        <dbReference type="ARBA" id="ARBA00004430"/>
    </source>
</evidence>
<keyword evidence="11" id="KW-1185">Reference proteome</keyword>
<dbReference type="PANTHER" id="PTHR23040">
    <property type="match status" value="1"/>
</dbReference>
<dbReference type="GO" id="GO:0005930">
    <property type="term" value="C:axoneme"/>
    <property type="evidence" value="ECO:0007669"/>
    <property type="project" value="UniProtKB-SubCell"/>
</dbReference>
<keyword evidence="2" id="KW-0963">Cytoplasm</keyword>
<evidence type="ECO:0000256" key="9">
    <source>
        <dbReference type="PROSITE-ProRule" id="PRU00339"/>
    </source>
</evidence>
<organism evidence="10 11">
    <name type="scientific">Oryzias javanicus</name>
    <name type="common">Javanese ricefish</name>
    <name type="synonym">Aplocheilus javanicus</name>
    <dbReference type="NCBI Taxonomy" id="123683"/>
    <lineage>
        <taxon>Eukaryota</taxon>
        <taxon>Metazoa</taxon>
        <taxon>Chordata</taxon>
        <taxon>Craniata</taxon>
        <taxon>Vertebrata</taxon>
        <taxon>Euteleostomi</taxon>
        <taxon>Actinopterygii</taxon>
        <taxon>Neopterygii</taxon>
        <taxon>Teleostei</taxon>
        <taxon>Neoteleostei</taxon>
        <taxon>Acanthomorphata</taxon>
        <taxon>Ovalentaria</taxon>
        <taxon>Atherinomorphae</taxon>
        <taxon>Beloniformes</taxon>
        <taxon>Adrianichthyidae</taxon>
        <taxon>Oryziinae</taxon>
        <taxon>Oryzias</taxon>
    </lineage>
</organism>
<evidence type="ECO:0000256" key="7">
    <source>
        <dbReference type="ARBA" id="ARBA00034139"/>
    </source>
</evidence>
<keyword evidence="4 9" id="KW-0802">TPR repeat</keyword>
<evidence type="ECO:0000256" key="5">
    <source>
        <dbReference type="ARBA" id="ARBA00023212"/>
    </source>
</evidence>
<evidence type="ECO:0000256" key="2">
    <source>
        <dbReference type="ARBA" id="ARBA00022490"/>
    </source>
</evidence>
<comment type="subcellular location">
    <subcellularLocation>
        <location evidence="1">Cytoplasm</location>
        <location evidence="1">Cytoskeleton</location>
        <location evidence="1">Cilium axoneme</location>
    </subcellularLocation>
</comment>
<dbReference type="Pfam" id="PF13424">
    <property type="entry name" value="TPR_12"/>
    <property type="match status" value="1"/>
</dbReference>
<dbReference type="SUPFAM" id="SSF48452">
    <property type="entry name" value="TPR-like"/>
    <property type="match status" value="2"/>
</dbReference>
<dbReference type="OrthoDB" id="10268002at2759"/>
<dbReference type="InterPro" id="IPR019734">
    <property type="entry name" value="TPR_rpt"/>
</dbReference>
<name>A0A437D4X1_ORYJA</name>
<evidence type="ECO:0000256" key="4">
    <source>
        <dbReference type="ARBA" id="ARBA00022803"/>
    </source>
</evidence>
<evidence type="ECO:0000256" key="6">
    <source>
        <dbReference type="ARBA" id="ARBA00023273"/>
    </source>
</evidence>
<dbReference type="Pfam" id="PF13432">
    <property type="entry name" value="TPR_16"/>
    <property type="match status" value="1"/>
</dbReference>
<dbReference type="Proteomes" id="UP000283210">
    <property type="component" value="Chromosome 8"/>
</dbReference>
<keyword evidence="6" id="KW-0966">Cell projection</keyword>
<dbReference type="InterPro" id="IPR011990">
    <property type="entry name" value="TPR-like_helical_dom_sf"/>
</dbReference>
<protein>
    <recommendedName>
        <fullName evidence="7">Outer dynein arm-docking complex subunit 4</fullName>
    </recommendedName>
    <alternativeName>
        <fullName evidence="8">Tetratricopeptide repeat protein 25</fullName>
    </alternativeName>
</protein>
<dbReference type="PROSITE" id="PS50005">
    <property type="entry name" value="TPR"/>
    <property type="match status" value="1"/>
</dbReference>
<dbReference type="PANTHER" id="PTHR23040:SF1">
    <property type="entry name" value="OUTER DYNEIN ARM-DOCKING COMPLEX SUBUNIT 4"/>
    <property type="match status" value="1"/>
</dbReference>
<feature type="repeat" description="TPR" evidence="9">
    <location>
        <begin position="349"/>
        <end position="382"/>
    </location>
</feature>
<evidence type="ECO:0000256" key="3">
    <source>
        <dbReference type="ARBA" id="ARBA00022737"/>
    </source>
</evidence>
<gene>
    <name evidence="10" type="ORF">OJAV_G00081380</name>
</gene>
<dbReference type="SMART" id="SM00028">
    <property type="entry name" value="TPR"/>
    <property type="match status" value="7"/>
</dbReference>
<reference evidence="10 11" key="1">
    <citation type="submission" date="2018-11" db="EMBL/GenBank/DDBJ databases">
        <authorList>
            <person name="Lopez-Roques C."/>
            <person name="Donnadieu C."/>
            <person name="Bouchez O."/>
            <person name="Klopp C."/>
            <person name="Cabau C."/>
            <person name="Zahm M."/>
        </authorList>
    </citation>
    <scope>NUCLEOTIDE SEQUENCE [LARGE SCALE GENOMIC DNA]</scope>
    <source>
        <strain evidence="10">RS831</strain>
        <tissue evidence="10">Whole body</tissue>
    </source>
</reference>
<evidence type="ECO:0000313" key="10">
    <source>
        <dbReference type="EMBL" id="RVE69791.1"/>
    </source>
</evidence>
<evidence type="ECO:0000256" key="8">
    <source>
        <dbReference type="ARBA" id="ARBA00034143"/>
    </source>
</evidence>
<dbReference type="Gene3D" id="1.25.40.10">
    <property type="entry name" value="Tetratricopeptide repeat domain"/>
    <property type="match status" value="2"/>
</dbReference>
<proteinExistence type="predicted"/>
<dbReference type="EMBL" id="CM012444">
    <property type="protein sequence ID" value="RVE69791.1"/>
    <property type="molecule type" value="Genomic_DNA"/>
</dbReference>